<dbReference type="Pfam" id="PF03992">
    <property type="entry name" value="ABM"/>
    <property type="match status" value="1"/>
</dbReference>
<evidence type="ECO:0000313" key="3">
    <source>
        <dbReference type="Proteomes" id="UP001583186"/>
    </source>
</evidence>
<feature type="domain" description="ABM" evidence="1">
    <location>
        <begin position="16"/>
        <end position="82"/>
    </location>
</feature>
<dbReference type="PANTHER" id="PTHR40624:SF1">
    <property type="entry name" value="BIOSYNTHESIS MONOOXYGENASE, PUTATIVE (AFU_ORTHOLOGUE AFUA_1G12025)-RELATED"/>
    <property type="match status" value="1"/>
</dbReference>
<keyword evidence="3" id="KW-1185">Reference proteome</keyword>
<evidence type="ECO:0000313" key="2">
    <source>
        <dbReference type="EMBL" id="KAL1896757.1"/>
    </source>
</evidence>
<dbReference type="Gene3D" id="3.30.70.100">
    <property type="match status" value="1"/>
</dbReference>
<reference evidence="2 3" key="1">
    <citation type="journal article" date="2024" name="IMA Fungus">
        <title>IMA Genome - F19 : A genome assembly and annotation guide to empower mycologists, including annotated draft genome sequences of Ceratocystis pirilliformis, Diaporthe australafricana, Fusarium ophioides, Paecilomyces lecythidis, and Sporothrix stenoceras.</title>
        <authorList>
            <person name="Aylward J."/>
            <person name="Wilson A.M."/>
            <person name="Visagie C.M."/>
            <person name="Spraker J."/>
            <person name="Barnes I."/>
            <person name="Buitendag C."/>
            <person name="Ceriani C."/>
            <person name="Del Mar Angel L."/>
            <person name="du Plessis D."/>
            <person name="Fuchs T."/>
            <person name="Gasser K."/>
            <person name="Kramer D."/>
            <person name="Li W."/>
            <person name="Munsamy K."/>
            <person name="Piso A."/>
            <person name="Price J.L."/>
            <person name="Sonnekus B."/>
            <person name="Thomas C."/>
            <person name="van der Nest A."/>
            <person name="van Dijk A."/>
            <person name="van Heerden A."/>
            <person name="van Vuuren N."/>
            <person name="Yilmaz N."/>
            <person name="Duong T.A."/>
            <person name="van der Merwe N.A."/>
            <person name="Wingfield M.J."/>
            <person name="Wingfield B.D."/>
        </authorList>
    </citation>
    <scope>NUCLEOTIDE SEQUENCE [LARGE SCALE GENOMIC DNA]</scope>
    <source>
        <strain evidence="2 3">CMW 5346</strain>
    </source>
</reference>
<organism evidence="2 3">
    <name type="scientific">Sporothrix stenoceras</name>
    <dbReference type="NCBI Taxonomy" id="5173"/>
    <lineage>
        <taxon>Eukaryota</taxon>
        <taxon>Fungi</taxon>
        <taxon>Dikarya</taxon>
        <taxon>Ascomycota</taxon>
        <taxon>Pezizomycotina</taxon>
        <taxon>Sordariomycetes</taxon>
        <taxon>Sordariomycetidae</taxon>
        <taxon>Ophiostomatales</taxon>
        <taxon>Ophiostomataceae</taxon>
        <taxon>Sporothrix</taxon>
    </lineage>
</organism>
<evidence type="ECO:0000259" key="1">
    <source>
        <dbReference type="Pfam" id="PF03992"/>
    </source>
</evidence>
<comment type="caution">
    <text evidence="2">The sequence shown here is derived from an EMBL/GenBank/DDBJ whole genome shotgun (WGS) entry which is preliminary data.</text>
</comment>
<dbReference type="Proteomes" id="UP001583186">
    <property type="component" value="Unassembled WGS sequence"/>
</dbReference>
<proteinExistence type="predicted"/>
<dbReference type="InterPro" id="IPR007138">
    <property type="entry name" value="ABM_dom"/>
</dbReference>
<name>A0ABR3Z9E4_9PEZI</name>
<gene>
    <name evidence="2" type="ORF">Sste5346_004390</name>
</gene>
<sequence length="209" mass="22515">MSRQFVFARLPLHTAAKRDELLKVVAPVTAFANSGEPGVSKYAALAARDPKDVALYMIEEYDDQAAFDSHVATENVKKFVAWLGTEGHVNGTPVVRFTAHTDLEYVSPTLNSTADAFVVVNTYRLPKKDVLEQFSGASTAAKGRGALWFGVYTDKEKGSDVVLTAEAYESADKYAGPAAVLGAGAHVESTAVLELKHGFLYKRGVKSSL</sequence>
<accession>A0ABR3Z9E4</accession>
<dbReference type="PANTHER" id="PTHR40624">
    <property type="entry name" value="BIOSYNTHESIS MONOOXYGENASE, PUTATIVE (AFU_ORTHOLOGUE AFUA_1G12025)-RELATED"/>
    <property type="match status" value="1"/>
</dbReference>
<protein>
    <recommendedName>
        <fullName evidence="1">ABM domain-containing protein</fullName>
    </recommendedName>
</protein>
<dbReference type="InterPro" id="IPR011008">
    <property type="entry name" value="Dimeric_a/b-barrel"/>
</dbReference>
<dbReference type="SUPFAM" id="SSF54909">
    <property type="entry name" value="Dimeric alpha+beta barrel"/>
    <property type="match status" value="1"/>
</dbReference>
<dbReference type="EMBL" id="JAWCUI010000021">
    <property type="protein sequence ID" value="KAL1896757.1"/>
    <property type="molecule type" value="Genomic_DNA"/>
</dbReference>